<comment type="caution">
    <text evidence="3">The sequence shown here is derived from an EMBL/GenBank/DDBJ whole genome shotgun (WGS) entry which is preliminary data.</text>
</comment>
<dbReference type="SUPFAM" id="SSF56672">
    <property type="entry name" value="DNA/RNA polymerases"/>
    <property type="match status" value="1"/>
</dbReference>
<proteinExistence type="predicted"/>
<name>A0AA38G0L3_TAXCH</name>
<evidence type="ECO:0000313" key="4">
    <source>
        <dbReference type="Proteomes" id="UP000824469"/>
    </source>
</evidence>
<evidence type="ECO:0000313" key="3">
    <source>
        <dbReference type="EMBL" id="KAH9313425.1"/>
    </source>
</evidence>
<dbReference type="FunFam" id="3.30.70.270:FF:000020">
    <property type="entry name" value="Transposon Tf2-6 polyprotein-like Protein"/>
    <property type="match status" value="1"/>
</dbReference>
<evidence type="ECO:0000256" key="1">
    <source>
        <dbReference type="SAM" id="MobiDB-lite"/>
    </source>
</evidence>
<dbReference type="AlphaFoldDB" id="A0AA38G0L3"/>
<sequence length="357" mass="41526">MTLGHGRERVKINVIPWYHKAEPVDSSDETNDWTSSNYSSTSEVDIEDEESEVDVSVMDIFPVTSTHEPIKLSKEKIDDHLQQIKIGDVEMERFIFVVENSEWVSPIVISIKNNGKLHIFVDYMKLNKAKKKDHYPLPFSNQILDEVASQECYSFADGYNRYNKVRIAKKDQLNTMFTTPWGTFSYRFMPFGLFNALATFHCFMNRVFEPYIGNFIRVFLYYFYIYGSKMDHLHQMETSFQRLDEAQASLNPTKCVFGCFKGILLGHVVSRDGIGTDPDKFSKIKDLPFPMNRSKLRSFLGHVGYYRRFIKNFSKITQPLTQFLKKDVTYEPGNKVHEDFEQLKEALASSPILKNPD</sequence>
<evidence type="ECO:0000259" key="2">
    <source>
        <dbReference type="Pfam" id="PF00078"/>
    </source>
</evidence>
<dbReference type="InterPro" id="IPR043128">
    <property type="entry name" value="Rev_trsase/Diguanyl_cyclase"/>
</dbReference>
<feature type="domain" description="Reverse transcriptase" evidence="2">
    <location>
        <begin position="112"/>
        <end position="277"/>
    </location>
</feature>
<dbReference type="InterPro" id="IPR000477">
    <property type="entry name" value="RT_dom"/>
</dbReference>
<dbReference type="Gene3D" id="3.30.70.270">
    <property type="match status" value="2"/>
</dbReference>
<dbReference type="Gene3D" id="3.10.10.10">
    <property type="entry name" value="HIV Type 1 Reverse Transcriptase, subunit A, domain 1"/>
    <property type="match status" value="1"/>
</dbReference>
<organism evidence="3 4">
    <name type="scientific">Taxus chinensis</name>
    <name type="common">Chinese yew</name>
    <name type="synonym">Taxus wallichiana var. chinensis</name>
    <dbReference type="NCBI Taxonomy" id="29808"/>
    <lineage>
        <taxon>Eukaryota</taxon>
        <taxon>Viridiplantae</taxon>
        <taxon>Streptophyta</taxon>
        <taxon>Embryophyta</taxon>
        <taxon>Tracheophyta</taxon>
        <taxon>Spermatophyta</taxon>
        <taxon>Pinopsida</taxon>
        <taxon>Pinidae</taxon>
        <taxon>Conifers II</taxon>
        <taxon>Cupressales</taxon>
        <taxon>Taxaceae</taxon>
        <taxon>Taxus</taxon>
    </lineage>
</organism>
<reference evidence="3 4" key="1">
    <citation type="journal article" date="2021" name="Nat. Plants">
        <title>The Taxus genome provides insights into paclitaxel biosynthesis.</title>
        <authorList>
            <person name="Xiong X."/>
            <person name="Gou J."/>
            <person name="Liao Q."/>
            <person name="Li Y."/>
            <person name="Zhou Q."/>
            <person name="Bi G."/>
            <person name="Li C."/>
            <person name="Du R."/>
            <person name="Wang X."/>
            <person name="Sun T."/>
            <person name="Guo L."/>
            <person name="Liang H."/>
            <person name="Lu P."/>
            <person name="Wu Y."/>
            <person name="Zhang Z."/>
            <person name="Ro D.K."/>
            <person name="Shang Y."/>
            <person name="Huang S."/>
            <person name="Yan J."/>
        </authorList>
    </citation>
    <scope>NUCLEOTIDE SEQUENCE [LARGE SCALE GENOMIC DNA]</scope>
    <source>
        <strain evidence="3">Ta-2019</strain>
    </source>
</reference>
<dbReference type="CDD" id="cd01647">
    <property type="entry name" value="RT_LTR"/>
    <property type="match status" value="1"/>
</dbReference>
<dbReference type="PANTHER" id="PTHR37984:SF5">
    <property type="entry name" value="PROTEIN NYNRIN-LIKE"/>
    <property type="match status" value="1"/>
</dbReference>
<keyword evidence="4" id="KW-1185">Reference proteome</keyword>
<dbReference type="InterPro" id="IPR043502">
    <property type="entry name" value="DNA/RNA_pol_sf"/>
</dbReference>
<accession>A0AA38G0L3</accession>
<feature type="region of interest" description="Disordered" evidence="1">
    <location>
        <begin position="24"/>
        <end position="45"/>
    </location>
</feature>
<protein>
    <recommendedName>
        <fullName evidence="2">Reverse transcriptase domain-containing protein</fullName>
    </recommendedName>
</protein>
<dbReference type="EMBL" id="JAHRHJ020000006">
    <property type="protein sequence ID" value="KAH9313425.1"/>
    <property type="molecule type" value="Genomic_DNA"/>
</dbReference>
<dbReference type="InterPro" id="IPR050951">
    <property type="entry name" value="Retrovirus_Pol_polyprotein"/>
</dbReference>
<gene>
    <name evidence="3" type="ORF">KI387_044059</name>
</gene>
<dbReference type="Proteomes" id="UP000824469">
    <property type="component" value="Unassembled WGS sequence"/>
</dbReference>
<dbReference type="PANTHER" id="PTHR37984">
    <property type="entry name" value="PROTEIN CBG26694"/>
    <property type="match status" value="1"/>
</dbReference>
<dbReference type="Pfam" id="PF00078">
    <property type="entry name" value="RVT_1"/>
    <property type="match status" value="1"/>
</dbReference>